<dbReference type="EMBL" id="HBKQ01028059">
    <property type="protein sequence ID" value="CAE2246434.1"/>
    <property type="molecule type" value="Transcribed_RNA"/>
</dbReference>
<protein>
    <recommendedName>
        <fullName evidence="3">Amine oxidase domain-containing protein</fullName>
    </recommendedName>
</protein>
<organism evidence="2">
    <name type="scientific">Odontella aurita</name>
    <dbReference type="NCBI Taxonomy" id="265563"/>
    <lineage>
        <taxon>Eukaryota</taxon>
        <taxon>Sar</taxon>
        <taxon>Stramenopiles</taxon>
        <taxon>Ochrophyta</taxon>
        <taxon>Bacillariophyta</taxon>
        <taxon>Mediophyceae</taxon>
        <taxon>Biddulphiophycidae</taxon>
        <taxon>Eupodiscales</taxon>
        <taxon>Odontellaceae</taxon>
        <taxon>Odontella</taxon>
    </lineage>
</organism>
<reference evidence="2" key="1">
    <citation type="submission" date="2021-01" db="EMBL/GenBank/DDBJ databases">
        <authorList>
            <person name="Corre E."/>
            <person name="Pelletier E."/>
            <person name="Niang G."/>
            <person name="Scheremetjew M."/>
            <person name="Finn R."/>
            <person name="Kale V."/>
            <person name="Holt S."/>
            <person name="Cochrane G."/>
            <person name="Meng A."/>
            <person name="Brown T."/>
            <person name="Cohen L."/>
        </authorList>
    </citation>
    <scope>NUCLEOTIDE SEQUENCE</scope>
    <source>
        <strain evidence="2">Isolate 1302-5</strain>
    </source>
</reference>
<sequence length="359" mass="39883">MRAVSSIDDGGEPGGGGDSGKHSGNEEGEEEKGKERDRRPRQTFGEWMQFHFGTNPHAASICRGGGTAKANGGGESNNNGTANGHDGDCCEHFATDLPGLTCRDEPFLYILIGSICWMLSCTYDHLINYPADVVLPYIRGLNLRRLGLFRGGQVVRVDPSIKSLERALLHGVNELRCGVRVTGVDGDRVIDGVKYDAVICATEAKAVPKVVKGCSDAFGKVRYHRSTVYLHTDERAMPPRREDWRCWNVEQKPGRDGPQLTFWLNEFFPDAQFDTDVFQTWAPLRDIEPNKMLQRSDFERVVHAGNTADLVKRIRDEQGKRGIYYAGSYCVYGMGLLEQALISGMDAGDMVLKDLFQED</sequence>
<evidence type="ECO:0000313" key="2">
    <source>
        <dbReference type="EMBL" id="CAE2246434.1"/>
    </source>
</evidence>
<evidence type="ECO:0000256" key="1">
    <source>
        <dbReference type="SAM" id="MobiDB-lite"/>
    </source>
</evidence>
<gene>
    <name evidence="2" type="ORF">OAUR00152_LOCUS18995</name>
</gene>
<accession>A0A7S4MVK0</accession>
<proteinExistence type="predicted"/>
<dbReference type="SUPFAM" id="SSF51905">
    <property type="entry name" value="FAD/NAD(P)-binding domain"/>
    <property type="match status" value="1"/>
</dbReference>
<feature type="compositionally biased region" description="Basic and acidic residues" evidence="1">
    <location>
        <begin position="19"/>
        <end position="40"/>
    </location>
</feature>
<name>A0A7S4MVK0_9STRA</name>
<dbReference type="AlphaFoldDB" id="A0A7S4MVK0"/>
<feature type="region of interest" description="Disordered" evidence="1">
    <location>
        <begin position="1"/>
        <end position="40"/>
    </location>
</feature>
<evidence type="ECO:0008006" key="3">
    <source>
        <dbReference type="Google" id="ProtNLM"/>
    </source>
</evidence>
<dbReference type="InterPro" id="IPR036188">
    <property type="entry name" value="FAD/NAD-bd_sf"/>
</dbReference>